<sequence>MFTASRALSRNISDGKELPRVPWLRDLYRYGCTPRHGQVVMVVGRSGSGKSALTMAWVQDMGLPTLYFSGDMSAFDASTRLASMVSGETVPMIEAAFDAGTQTEYVDALAESKVTFVFGAPITWQRVTDALEAYVELWDAYPEVLVIDNLMDLDGAESDYSVQMEAMSIVTELARETGATVFILHHASDKTMDAKNAPYDPPNRADVKGGLSEKPEISLSIALDPRRGTANVAVIKNRNGRSDPTARHFIEIGTEPELSRFHAL</sequence>
<dbReference type="OrthoDB" id="5144161at2"/>
<dbReference type="SUPFAM" id="SSF52540">
    <property type="entry name" value="P-loop containing nucleoside triphosphate hydrolases"/>
    <property type="match status" value="1"/>
</dbReference>
<dbReference type="EMBL" id="RKHQ01000001">
    <property type="protein sequence ID" value="ROR95534.1"/>
    <property type="molecule type" value="Genomic_DNA"/>
</dbReference>
<dbReference type="Proteomes" id="UP000275356">
    <property type="component" value="Unassembled WGS sequence"/>
</dbReference>
<protein>
    <submittedName>
        <fullName evidence="2">AAA domain-containing protein</fullName>
    </submittedName>
</protein>
<keyword evidence="3" id="KW-1185">Reference proteome</keyword>
<evidence type="ECO:0000313" key="3">
    <source>
        <dbReference type="Proteomes" id="UP000275356"/>
    </source>
</evidence>
<dbReference type="Pfam" id="PF13481">
    <property type="entry name" value="AAA_25"/>
    <property type="match status" value="1"/>
</dbReference>
<dbReference type="SMART" id="SM00382">
    <property type="entry name" value="AAA"/>
    <property type="match status" value="1"/>
</dbReference>
<dbReference type="Gene3D" id="3.40.50.300">
    <property type="entry name" value="P-loop containing nucleotide triphosphate hydrolases"/>
    <property type="match status" value="1"/>
</dbReference>
<feature type="domain" description="AAA+ ATPase" evidence="1">
    <location>
        <begin position="36"/>
        <end position="227"/>
    </location>
</feature>
<proteinExistence type="predicted"/>
<name>A0A3N2D7W1_9MICO</name>
<evidence type="ECO:0000313" key="2">
    <source>
        <dbReference type="EMBL" id="ROR95534.1"/>
    </source>
</evidence>
<reference evidence="2 3" key="1">
    <citation type="submission" date="2018-11" db="EMBL/GenBank/DDBJ databases">
        <title>Sequencing the genomes of 1000 actinobacteria strains.</title>
        <authorList>
            <person name="Klenk H.-P."/>
        </authorList>
    </citation>
    <scope>NUCLEOTIDE SEQUENCE [LARGE SCALE GENOMIC DNA]</scope>
    <source>
        <strain evidence="2 3">DSM 13521</strain>
    </source>
</reference>
<organism evidence="2 3">
    <name type="scientific">Salana multivorans</name>
    <dbReference type="NCBI Taxonomy" id="120377"/>
    <lineage>
        <taxon>Bacteria</taxon>
        <taxon>Bacillati</taxon>
        <taxon>Actinomycetota</taxon>
        <taxon>Actinomycetes</taxon>
        <taxon>Micrococcales</taxon>
        <taxon>Beutenbergiaceae</taxon>
        <taxon>Salana</taxon>
    </lineage>
</organism>
<comment type="caution">
    <text evidence="2">The sequence shown here is derived from an EMBL/GenBank/DDBJ whole genome shotgun (WGS) entry which is preliminary data.</text>
</comment>
<evidence type="ECO:0000259" key="1">
    <source>
        <dbReference type="SMART" id="SM00382"/>
    </source>
</evidence>
<dbReference type="InterPro" id="IPR003593">
    <property type="entry name" value="AAA+_ATPase"/>
</dbReference>
<dbReference type="RefSeq" id="WP_123737847.1">
    <property type="nucleotide sequence ID" value="NZ_RKHQ01000001.1"/>
</dbReference>
<accession>A0A3N2D7W1</accession>
<gene>
    <name evidence="2" type="ORF">EDD28_0090</name>
</gene>
<dbReference type="AlphaFoldDB" id="A0A3N2D7W1"/>
<dbReference type="InterPro" id="IPR027417">
    <property type="entry name" value="P-loop_NTPase"/>
</dbReference>